<dbReference type="GO" id="GO:0016798">
    <property type="term" value="F:hydrolase activity, acting on glycosyl bonds"/>
    <property type="evidence" value="ECO:0007669"/>
    <property type="project" value="InterPro"/>
</dbReference>
<dbReference type="FunFam" id="3.20.20.80:FF:000024">
    <property type="entry name" value="Heparanase 2"/>
    <property type="match status" value="1"/>
</dbReference>
<accession>A0A9P0DS33</accession>
<dbReference type="SUPFAM" id="SSF51445">
    <property type="entry name" value="(Trans)glycosidases"/>
    <property type="match status" value="1"/>
</dbReference>
<dbReference type="PANTHER" id="PTHR46145:SF4">
    <property type="entry name" value="HEPARANASE"/>
    <property type="match status" value="1"/>
</dbReference>
<evidence type="ECO:0000313" key="4">
    <source>
        <dbReference type="Proteomes" id="UP001153737"/>
    </source>
</evidence>
<keyword evidence="2" id="KW-0472">Membrane</keyword>
<organism evidence="3 4">
    <name type="scientific">Phaedon cochleariae</name>
    <name type="common">Mustard beetle</name>
    <dbReference type="NCBI Taxonomy" id="80249"/>
    <lineage>
        <taxon>Eukaryota</taxon>
        <taxon>Metazoa</taxon>
        <taxon>Ecdysozoa</taxon>
        <taxon>Arthropoda</taxon>
        <taxon>Hexapoda</taxon>
        <taxon>Insecta</taxon>
        <taxon>Pterygota</taxon>
        <taxon>Neoptera</taxon>
        <taxon>Endopterygota</taxon>
        <taxon>Coleoptera</taxon>
        <taxon>Polyphaga</taxon>
        <taxon>Cucujiformia</taxon>
        <taxon>Chrysomeloidea</taxon>
        <taxon>Chrysomelidae</taxon>
        <taxon>Chrysomelinae</taxon>
        <taxon>Chrysomelini</taxon>
        <taxon>Phaedon</taxon>
    </lineage>
</organism>
<dbReference type="GO" id="GO:0031012">
    <property type="term" value="C:extracellular matrix"/>
    <property type="evidence" value="ECO:0007669"/>
    <property type="project" value="TreeGrafter"/>
</dbReference>
<dbReference type="InterPro" id="IPR017853">
    <property type="entry name" value="GH"/>
</dbReference>
<keyword evidence="2" id="KW-1133">Transmembrane helix</keyword>
<dbReference type="Proteomes" id="UP001153737">
    <property type="component" value="Chromosome 6"/>
</dbReference>
<dbReference type="GO" id="GO:0005615">
    <property type="term" value="C:extracellular space"/>
    <property type="evidence" value="ECO:0007669"/>
    <property type="project" value="TreeGrafter"/>
</dbReference>
<dbReference type="Gene3D" id="3.20.20.80">
    <property type="entry name" value="Glycosidases"/>
    <property type="match status" value="1"/>
</dbReference>
<evidence type="ECO:0008006" key="5">
    <source>
        <dbReference type="Google" id="ProtNLM"/>
    </source>
</evidence>
<feature type="transmembrane region" description="Helical" evidence="2">
    <location>
        <begin position="20"/>
        <end position="47"/>
    </location>
</feature>
<dbReference type="AlphaFoldDB" id="A0A9P0DS33"/>
<dbReference type="Pfam" id="PF03662">
    <property type="entry name" value="Glyco_hydro_79n"/>
    <property type="match status" value="1"/>
</dbReference>
<evidence type="ECO:0000313" key="3">
    <source>
        <dbReference type="EMBL" id="CAH1173655.1"/>
    </source>
</evidence>
<gene>
    <name evidence="3" type="ORF">PHAECO_LOCUS10416</name>
</gene>
<dbReference type="InterPro" id="IPR005199">
    <property type="entry name" value="Glyco_hydro_79"/>
</dbReference>
<protein>
    <recommendedName>
        <fullName evidence="5">Heparanase</fullName>
    </recommendedName>
</protein>
<keyword evidence="4" id="KW-1185">Reference proteome</keyword>
<reference evidence="3" key="2">
    <citation type="submission" date="2022-10" db="EMBL/GenBank/DDBJ databases">
        <authorList>
            <consortium name="ENA_rothamsted_submissions"/>
            <consortium name="culmorum"/>
            <person name="King R."/>
        </authorList>
    </citation>
    <scope>NUCLEOTIDE SEQUENCE</scope>
</reference>
<dbReference type="GO" id="GO:0016020">
    <property type="term" value="C:membrane"/>
    <property type="evidence" value="ECO:0007669"/>
    <property type="project" value="InterPro"/>
</dbReference>
<reference evidence="3" key="1">
    <citation type="submission" date="2022-01" db="EMBL/GenBank/DDBJ databases">
        <authorList>
            <person name="King R."/>
        </authorList>
    </citation>
    <scope>NUCLEOTIDE SEQUENCE</scope>
</reference>
<evidence type="ECO:0000256" key="1">
    <source>
        <dbReference type="ARBA" id="ARBA00009800"/>
    </source>
</evidence>
<evidence type="ECO:0000256" key="2">
    <source>
        <dbReference type="SAM" id="Phobius"/>
    </source>
</evidence>
<dbReference type="PANTHER" id="PTHR46145">
    <property type="entry name" value="HEPARANASE"/>
    <property type="match status" value="1"/>
</dbReference>
<sequence>MCETKRLIKCERQRKVNDLLLICGTIFLLLIISITFISAVQVIRLLLTRTVDPIQIIHIESQKPAVYQTNERFLSMGLDSAIIAEGFKHFNMTNEKLITMVQYLSPAYIRIGGNLADKLFFSVSETEDDIQEYYRTYYDESEFSYIPLFPNYTMTGTQWLMLTTFAKKAVLDVFFDLNSLIRFTNGSWDYRNAETLIQFSNDHNLEVNWELGNEPNSFHHKFNETVNATQMAKDFGTLRAILNKFPMYKDSLLVGPDVTRPEDNHKESEIYLKEFVKNAGHIVNAITFHQYYLNGRTASLEDFLNPEVFNYLEFQIKKAQEIVRSSNIIDKPLWLGETASAYGGGAPNLTDTFVGSFLWLDKLGLSAKLGINLLMRQSIFRGNYSLLDDNYDPNPDWWISIFYTRLVGNRVVPFNLVSSPKVRFYVHCMHDFPNSITLFGMNLDEKIAKIRIEGIFPNVSMEYLKVYGFHLTSYGSLKSKTILMNGKPLKMLPGNKMPKLYPKEMNIRPYIEVPPLTIVFWFIDVKVKACDFS</sequence>
<name>A0A9P0DS33_PHACE</name>
<proteinExistence type="inferred from homology"/>
<dbReference type="OrthoDB" id="10258894at2759"/>
<keyword evidence="2" id="KW-0812">Transmembrane</keyword>
<comment type="similarity">
    <text evidence="1">Belongs to the glycosyl hydrolase 79 family.</text>
</comment>
<dbReference type="EMBL" id="OU896712">
    <property type="protein sequence ID" value="CAH1173655.1"/>
    <property type="molecule type" value="Genomic_DNA"/>
</dbReference>